<gene>
    <name evidence="2" type="ORF">SAMN05421659_103117</name>
</gene>
<protein>
    <submittedName>
        <fullName evidence="2">Uncharacterized protein</fullName>
    </submittedName>
</protein>
<dbReference type="Proteomes" id="UP000199701">
    <property type="component" value="Unassembled WGS sequence"/>
</dbReference>
<dbReference type="STRING" id="99656.SAMN05421659_103117"/>
<feature type="transmembrane region" description="Helical" evidence="1">
    <location>
        <begin position="12"/>
        <end position="32"/>
    </location>
</feature>
<keyword evidence="1" id="KW-0472">Membrane</keyword>
<evidence type="ECO:0000256" key="1">
    <source>
        <dbReference type="SAM" id="Phobius"/>
    </source>
</evidence>
<dbReference type="EMBL" id="FOJI01000003">
    <property type="protein sequence ID" value="SEW00955.1"/>
    <property type="molecule type" value="Genomic_DNA"/>
</dbReference>
<keyword evidence="1" id="KW-1133">Transmembrane helix</keyword>
<keyword evidence="3" id="KW-1185">Reference proteome</keyword>
<keyword evidence="1" id="KW-0812">Transmembrane</keyword>
<proteinExistence type="predicted"/>
<accession>A0A1I0NHV4</accession>
<reference evidence="2 3" key="1">
    <citation type="submission" date="2016-10" db="EMBL/GenBank/DDBJ databases">
        <authorList>
            <person name="de Groot N.N."/>
        </authorList>
    </citation>
    <scope>NUCLEOTIDE SEQUENCE [LARGE SCALE GENOMIC DNA]</scope>
    <source>
        <strain evidence="2 3">DSM 9179</strain>
    </source>
</reference>
<dbReference type="AlphaFoldDB" id="A0A1I0NHV4"/>
<evidence type="ECO:0000313" key="2">
    <source>
        <dbReference type="EMBL" id="SEW00955.1"/>
    </source>
</evidence>
<organism evidence="2 3">
    <name type="scientific">[Clostridium] fimetarium</name>
    <dbReference type="NCBI Taxonomy" id="99656"/>
    <lineage>
        <taxon>Bacteria</taxon>
        <taxon>Bacillati</taxon>
        <taxon>Bacillota</taxon>
        <taxon>Clostridia</taxon>
        <taxon>Lachnospirales</taxon>
        <taxon>Lachnospiraceae</taxon>
    </lineage>
</organism>
<name>A0A1I0NHV4_9FIRM</name>
<sequence length="34" mass="3593">MKMIMEQFGSSIIYAIAGSGMAAILIAFLKVISS</sequence>
<evidence type="ECO:0000313" key="3">
    <source>
        <dbReference type="Proteomes" id="UP000199701"/>
    </source>
</evidence>